<keyword evidence="4 7" id="KW-1133">Transmembrane helix</keyword>
<keyword evidence="5 7" id="KW-0472">Membrane</keyword>
<comment type="similarity">
    <text evidence="6">Belongs to the ABC-4 integral membrane protein family.</text>
</comment>
<dbReference type="EMBL" id="BOOC01000002">
    <property type="protein sequence ID" value="GIH37521.1"/>
    <property type="molecule type" value="Genomic_DNA"/>
</dbReference>
<name>A0ABQ4FRW3_9ACTN</name>
<evidence type="ECO:0000256" key="5">
    <source>
        <dbReference type="ARBA" id="ARBA00023136"/>
    </source>
</evidence>
<proteinExistence type="inferred from homology"/>
<evidence type="ECO:0000256" key="6">
    <source>
        <dbReference type="ARBA" id="ARBA00038076"/>
    </source>
</evidence>
<comment type="caution">
    <text evidence="10">The sequence shown here is derived from an EMBL/GenBank/DDBJ whole genome shotgun (WGS) entry which is preliminary data.</text>
</comment>
<dbReference type="InterPro" id="IPR025857">
    <property type="entry name" value="MacB_PCD"/>
</dbReference>
<feature type="domain" description="ABC3 transporter permease C-terminal" evidence="8">
    <location>
        <begin position="283"/>
        <end position="394"/>
    </location>
</feature>
<comment type="subcellular location">
    <subcellularLocation>
        <location evidence="1">Cell membrane</location>
        <topology evidence="1">Multi-pass membrane protein</topology>
    </subcellularLocation>
</comment>
<accession>A0ABQ4FRW3</accession>
<evidence type="ECO:0000256" key="2">
    <source>
        <dbReference type="ARBA" id="ARBA00022475"/>
    </source>
</evidence>
<keyword evidence="2" id="KW-1003">Cell membrane</keyword>
<dbReference type="Pfam" id="PF12704">
    <property type="entry name" value="MacB_PCD"/>
    <property type="match status" value="1"/>
</dbReference>
<dbReference type="PANTHER" id="PTHR30572:SF4">
    <property type="entry name" value="ABC TRANSPORTER PERMEASE YTRF"/>
    <property type="match status" value="1"/>
</dbReference>
<organism evidence="10 11">
    <name type="scientific">Microbispora corallina</name>
    <dbReference type="NCBI Taxonomy" id="83302"/>
    <lineage>
        <taxon>Bacteria</taxon>
        <taxon>Bacillati</taxon>
        <taxon>Actinomycetota</taxon>
        <taxon>Actinomycetes</taxon>
        <taxon>Streptosporangiales</taxon>
        <taxon>Streptosporangiaceae</taxon>
        <taxon>Microbispora</taxon>
    </lineage>
</organism>
<evidence type="ECO:0000256" key="3">
    <source>
        <dbReference type="ARBA" id="ARBA00022692"/>
    </source>
</evidence>
<evidence type="ECO:0000256" key="4">
    <source>
        <dbReference type="ARBA" id="ARBA00022989"/>
    </source>
</evidence>
<dbReference type="Pfam" id="PF02687">
    <property type="entry name" value="FtsX"/>
    <property type="match status" value="1"/>
</dbReference>
<keyword evidence="11" id="KW-1185">Reference proteome</keyword>
<evidence type="ECO:0000256" key="1">
    <source>
        <dbReference type="ARBA" id="ARBA00004651"/>
    </source>
</evidence>
<dbReference type="PANTHER" id="PTHR30572">
    <property type="entry name" value="MEMBRANE COMPONENT OF TRANSPORTER-RELATED"/>
    <property type="match status" value="1"/>
</dbReference>
<feature type="domain" description="MacB-like periplasmic core" evidence="9">
    <location>
        <begin position="35"/>
        <end position="257"/>
    </location>
</feature>
<dbReference type="Proteomes" id="UP000603904">
    <property type="component" value="Unassembled WGS sequence"/>
</dbReference>
<feature type="transmembrane region" description="Helical" evidence="7">
    <location>
        <begin position="325"/>
        <end position="355"/>
    </location>
</feature>
<evidence type="ECO:0000256" key="7">
    <source>
        <dbReference type="SAM" id="Phobius"/>
    </source>
</evidence>
<feature type="transmembrane region" description="Helical" evidence="7">
    <location>
        <begin position="367"/>
        <end position="385"/>
    </location>
</feature>
<gene>
    <name evidence="10" type="ORF">Mco01_05210</name>
</gene>
<reference evidence="10 11" key="1">
    <citation type="submission" date="2021-01" db="EMBL/GenBank/DDBJ databases">
        <title>Whole genome shotgun sequence of Microbispora corallina NBRC 16416.</title>
        <authorList>
            <person name="Komaki H."/>
            <person name="Tamura T."/>
        </authorList>
    </citation>
    <scope>NUCLEOTIDE SEQUENCE [LARGE SCALE GENOMIC DNA]</scope>
    <source>
        <strain evidence="10 11">NBRC 16416</strain>
    </source>
</reference>
<feature type="transmembrane region" description="Helical" evidence="7">
    <location>
        <begin position="34"/>
        <end position="57"/>
    </location>
</feature>
<evidence type="ECO:0000313" key="10">
    <source>
        <dbReference type="EMBL" id="GIH37521.1"/>
    </source>
</evidence>
<sequence>MIPVTPVIPAPARLSAWDLVAVGLAGLRARRGRAVLSALGVAIGIASMVAVMGISAVSGAGLQEQLARVGTNVLTVAPGHSITGEQASLPLESVARVSHIPGVVGATAIAYVKGATARRTRLIDPAVTNGVGVAAVRLDLLATLKGTVRSGTFLNTATSRYPAVVLGAYAADRFGVDRPGRQIYIAGRWMTVIGILDSLALAPDLDSAALVGWPYARANLGFDGHPTVVYERSADDRVGAIAKVLAATADPEHPDQVEVSRPSDALTAQLAARAAFNGLFVGLGAVALLVGGIGIANIMVISVLERRQEIGLRRSLGATRGQIRLQFVVEAVALALCGGVTGTMVGLAASLLFAFGQGWPFAMPTQVVVLGVTAAVLVGVVSGIYPARRAAALTPTEALAALT</sequence>
<evidence type="ECO:0000259" key="8">
    <source>
        <dbReference type="Pfam" id="PF02687"/>
    </source>
</evidence>
<keyword evidence="3 7" id="KW-0812">Transmembrane</keyword>
<dbReference type="InterPro" id="IPR003838">
    <property type="entry name" value="ABC3_permease_C"/>
</dbReference>
<evidence type="ECO:0000259" key="9">
    <source>
        <dbReference type="Pfam" id="PF12704"/>
    </source>
</evidence>
<feature type="transmembrane region" description="Helical" evidence="7">
    <location>
        <begin position="279"/>
        <end position="304"/>
    </location>
</feature>
<protein>
    <submittedName>
        <fullName evidence="10">ABC transporter permease</fullName>
    </submittedName>
</protein>
<evidence type="ECO:0000313" key="11">
    <source>
        <dbReference type="Proteomes" id="UP000603904"/>
    </source>
</evidence>
<dbReference type="InterPro" id="IPR050250">
    <property type="entry name" value="Macrolide_Exporter_MacB"/>
</dbReference>